<gene>
    <name evidence="1" type="ORF">DPQ33_18940</name>
</gene>
<evidence type="ECO:0000313" key="1">
    <source>
        <dbReference type="EMBL" id="TVM10400.1"/>
    </source>
</evidence>
<organism evidence="1 2">
    <name type="scientific">Oceanidesulfovibrio indonesiensis</name>
    <dbReference type="NCBI Taxonomy" id="54767"/>
    <lineage>
        <taxon>Bacteria</taxon>
        <taxon>Pseudomonadati</taxon>
        <taxon>Thermodesulfobacteriota</taxon>
        <taxon>Desulfovibrionia</taxon>
        <taxon>Desulfovibrionales</taxon>
        <taxon>Desulfovibrionaceae</taxon>
        <taxon>Oceanidesulfovibrio</taxon>
    </lineage>
</organism>
<sequence length="173" mass="19584">MQSLSTAHHVDQAARDAAEWLAANGRSFLKSFDHEAFPEWAESRFMKLPRYTPGAQRPALVVVEHLGEVPSFLSSTEQARAVHGLLQRYPFEARDGAAIVYTWHEEFRLVAVDLVDDFILRFSLHDYTPRSGFVEVWPGHALYRLNAAAKGGSYAETPHGRTSAVETRFTRHF</sequence>
<dbReference type="Proteomes" id="UP000448292">
    <property type="component" value="Unassembled WGS sequence"/>
</dbReference>
<keyword evidence="2" id="KW-1185">Reference proteome</keyword>
<accession>A0A7M3MA17</accession>
<dbReference type="OrthoDB" id="9845991at2"/>
<name>A0A7M3MA17_9BACT</name>
<protein>
    <submittedName>
        <fullName evidence="1">Uncharacterized protein</fullName>
    </submittedName>
</protein>
<evidence type="ECO:0000313" key="2">
    <source>
        <dbReference type="Proteomes" id="UP000448292"/>
    </source>
</evidence>
<comment type="caution">
    <text evidence="1">The sequence shown here is derived from an EMBL/GenBank/DDBJ whole genome shotgun (WGS) entry which is preliminary data.</text>
</comment>
<proteinExistence type="predicted"/>
<dbReference type="RefSeq" id="WP_144304721.1">
    <property type="nucleotide sequence ID" value="NZ_QMIE01000128.1"/>
</dbReference>
<reference evidence="1 2" key="1">
    <citation type="submission" date="2018-06" db="EMBL/GenBank/DDBJ databases">
        <title>Complete genome of Desulfovibrio indonesiensis P37SLT.</title>
        <authorList>
            <person name="Crispim J.S."/>
            <person name="Vidigal P.M.P."/>
            <person name="Silva L.C.F."/>
            <person name="Laguardia C.N."/>
            <person name="Araujo L.C."/>
            <person name="Dias R.S."/>
            <person name="Sousa M.P."/>
            <person name="Paula S.O."/>
            <person name="Silva C."/>
        </authorList>
    </citation>
    <scope>NUCLEOTIDE SEQUENCE [LARGE SCALE GENOMIC DNA]</scope>
    <source>
        <strain evidence="1 2">P37SLT</strain>
    </source>
</reference>
<dbReference type="AlphaFoldDB" id="A0A7M3MA17"/>
<dbReference type="EMBL" id="QMIE01000128">
    <property type="protein sequence ID" value="TVM10400.1"/>
    <property type="molecule type" value="Genomic_DNA"/>
</dbReference>